<accession>A0A0N5AWU0</accession>
<feature type="transmembrane region" description="Helical" evidence="5">
    <location>
        <begin position="112"/>
        <end position="131"/>
    </location>
</feature>
<evidence type="ECO:0000256" key="1">
    <source>
        <dbReference type="ARBA" id="ARBA00004370"/>
    </source>
</evidence>
<feature type="transmembrane region" description="Helical" evidence="5">
    <location>
        <begin position="205"/>
        <end position="225"/>
    </location>
</feature>
<dbReference type="CDD" id="cd00637">
    <property type="entry name" value="7tm_classA_rhodopsin-like"/>
    <property type="match status" value="1"/>
</dbReference>
<evidence type="ECO:0000256" key="2">
    <source>
        <dbReference type="ARBA" id="ARBA00022692"/>
    </source>
</evidence>
<dbReference type="InterPro" id="IPR039952">
    <property type="entry name" value="Aex-2"/>
</dbReference>
<keyword evidence="7" id="KW-1185">Reference proteome</keyword>
<reference evidence="8" key="1">
    <citation type="submission" date="2017-02" db="UniProtKB">
        <authorList>
            <consortium name="WormBaseParasite"/>
        </authorList>
    </citation>
    <scope>IDENTIFICATION</scope>
</reference>
<keyword evidence="3 5" id="KW-1133">Transmembrane helix</keyword>
<keyword evidence="4 5" id="KW-0472">Membrane</keyword>
<evidence type="ECO:0000256" key="4">
    <source>
        <dbReference type="ARBA" id="ARBA00023136"/>
    </source>
</evidence>
<dbReference type="Gene3D" id="1.20.1070.10">
    <property type="entry name" value="Rhodopsin 7-helix transmembrane proteins"/>
    <property type="match status" value="1"/>
</dbReference>
<protein>
    <submittedName>
        <fullName evidence="8">G_PROTEIN_RECEP_F1_2 domain-containing protein</fullName>
    </submittedName>
</protein>
<name>A0A0N5AWU0_9BILA</name>
<evidence type="ECO:0000313" key="8">
    <source>
        <dbReference type="WBParaSite" id="SMUV_0000940201-mRNA-1"/>
    </source>
</evidence>
<dbReference type="GO" id="GO:0016020">
    <property type="term" value="C:membrane"/>
    <property type="evidence" value="ECO:0007669"/>
    <property type="project" value="UniProtKB-SubCell"/>
</dbReference>
<evidence type="ECO:0000256" key="5">
    <source>
        <dbReference type="SAM" id="Phobius"/>
    </source>
</evidence>
<dbReference type="WBParaSite" id="SMUV_0000940201-mRNA-1">
    <property type="protein sequence ID" value="SMUV_0000940201-mRNA-1"/>
    <property type="gene ID" value="SMUV_0000940201"/>
</dbReference>
<dbReference type="InterPro" id="IPR017452">
    <property type="entry name" value="GPCR_Rhodpsn_7TM"/>
</dbReference>
<dbReference type="PANTHER" id="PTHR21643">
    <property type="entry name" value="G-PROTEIN COUPLED RECEPTORS FAMILY 1 PROFILE DOMAIN-CONTAINING PROTEIN-RELATED"/>
    <property type="match status" value="1"/>
</dbReference>
<comment type="subcellular location">
    <subcellularLocation>
        <location evidence="1">Membrane</location>
    </subcellularLocation>
</comment>
<feature type="transmembrane region" description="Helical" evidence="5">
    <location>
        <begin position="6"/>
        <end position="24"/>
    </location>
</feature>
<feature type="transmembrane region" description="Helical" evidence="5">
    <location>
        <begin position="151"/>
        <end position="176"/>
    </location>
</feature>
<sequence length="307" mass="35958">MLLAACMAATVFNVIVIYCAVRLFKKSGDTMHIFIISMTLGDLLLTVFCHPQEFLTRRHEVLRHIHLCAVIHFCNWLGLGVSGLSLTMINIDKLIYFQWPLSYDRTMSKTRAIMFCMLIWTVSLSFHTNFSNFSYFRFVSYGWIQQIISNYFYQTFMVLFCVLPVTSSMLVSGYLFRLTRQKRHAPVTVGDSLDTPTFKNKMKSLVFIFATTAWTSFSLLPYRIFNLVRLQLMKEWETYDCDQKMMLNWFAWPLVYLLTINPIINPLITAIIYAPYRITIKKLLLKVPLGNRPLYSYKGESTEQSRY</sequence>
<dbReference type="PANTHER" id="PTHR21643:SF3">
    <property type="entry name" value="G-PROTEIN COUPLED RECEPTORS FAMILY 1 PROFILE DOMAIN-CONTAINING PROTEIN"/>
    <property type="match status" value="1"/>
</dbReference>
<evidence type="ECO:0000313" key="7">
    <source>
        <dbReference type="Proteomes" id="UP000046393"/>
    </source>
</evidence>
<dbReference type="InterPro" id="IPR000276">
    <property type="entry name" value="GPCR_Rhodpsn"/>
</dbReference>
<dbReference type="Pfam" id="PF00001">
    <property type="entry name" value="7tm_1"/>
    <property type="match status" value="1"/>
</dbReference>
<dbReference type="Proteomes" id="UP000046393">
    <property type="component" value="Unplaced"/>
</dbReference>
<dbReference type="GO" id="GO:0008188">
    <property type="term" value="F:neuropeptide receptor activity"/>
    <property type="evidence" value="ECO:0007669"/>
    <property type="project" value="InterPro"/>
</dbReference>
<evidence type="ECO:0000256" key="3">
    <source>
        <dbReference type="ARBA" id="ARBA00022989"/>
    </source>
</evidence>
<feature type="transmembrane region" description="Helical" evidence="5">
    <location>
        <begin position="254"/>
        <end position="276"/>
    </location>
</feature>
<proteinExistence type="predicted"/>
<feature type="transmembrane region" description="Helical" evidence="5">
    <location>
        <begin position="69"/>
        <end position="91"/>
    </location>
</feature>
<feature type="domain" description="G-protein coupled receptors family 1 profile" evidence="6">
    <location>
        <begin position="12"/>
        <end position="269"/>
    </location>
</feature>
<dbReference type="AlphaFoldDB" id="A0A0N5AWU0"/>
<organism evidence="7 8">
    <name type="scientific">Syphacia muris</name>
    <dbReference type="NCBI Taxonomy" id="451379"/>
    <lineage>
        <taxon>Eukaryota</taxon>
        <taxon>Metazoa</taxon>
        <taxon>Ecdysozoa</taxon>
        <taxon>Nematoda</taxon>
        <taxon>Chromadorea</taxon>
        <taxon>Rhabditida</taxon>
        <taxon>Spirurina</taxon>
        <taxon>Oxyuridomorpha</taxon>
        <taxon>Oxyuroidea</taxon>
        <taxon>Oxyuridae</taxon>
        <taxon>Syphacia</taxon>
    </lineage>
</organism>
<dbReference type="PROSITE" id="PS50262">
    <property type="entry name" value="G_PROTEIN_RECEP_F1_2"/>
    <property type="match status" value="1"/>
</dbReference>
<evidence type="ECO:0000259" key="6">
    <source>
        <dbReference type="PROSITE" id="PS50262"/>
    </source>
</evidence>
<dbReference type="SUPFAM" id="SSF81321">
    <property type="entry name" value="Family A G protein-coupled receptor-like"/>
    <property type="match status" value="1"/>
</dbReference>
<keyword evidence="2 5" id="KW-0812">Transmembrane</keyword>